<proteinExistence type="predicted"/>
<protein>
    <submittedName>
        <fullName evidence="2">Uncharacterized protein</fullName>
    </submittedName>
</protein>
<feature type="compositionally biased region" description="Basic and acidic residues" evidence="1">
    <location>
        <begin position="41"/>
        <end position="64"/>
    </location>
</feature>
<feature type="region of interest" description="Disordered" evidence="1">
    <location>
        <begin position="1"/>
        <end position="73"/>
    </location>
</feature>
<dbReference type="InParanoid" id="A0A0C3JPY2"/>
<dbReference type="AlphaFoldDB" id="A0A0C3JPY2"/>
<dbReference type="Proteomes" id="UP000054217">
    <property type="component" value="Unassembled WGS sequence"/>
</dbReference>
<gene>
    <name evidence="2" type="ORF">M404DRAFT_994916</name>
</gene>
<sequence>MASKPIHMQSRSMWNAPEICTGTHGRECIPATSANNTESSPSKKDLQLGKNSAPRDVDESRSEGVQDLSSAGH</sequence>
<reference evidence="3" key="2">
    <citation type="submission" date="2015-01" db="EMBL/GenBank/DDBJ databases">
        <title>Evolutionary Origins and Diversification of the Mycorrhizal Mutualists.</title>
        <authorList>
            <consortium name="DOE Joint Genome Institute"/>
            <consortium name="Mycorrhizal Genomics Consortium"/>
            <person name="Kohler A."/>
            <person name="Kuo A."/>
            <person name="Nagy L.G."/>
            <person name="Floudas D."/>
            <person name="Copeland A."/>
            <person name="Barry K.W."/>
            <person name="Cichocki N."/>
            <person name="Veneault-Fourrey C."/>
            <person name="LaButti K."/>
            <person name="Lindquist E.A."/>
            <person name="Lipzen A."/>
            <person name="Lundell T."/>
            <person name="Morin E."/>
            <person name="Murat C."/>
            <person name="Riley R."/>
            <person name="Ohm R."/>
            <person name="Sun H."/>
            <person name="Tunlid A."/>
            <person name="Henrissat B."/>
            <person name="Grigoriev I.V."/>
            <person name="Hibbett D.S."/>
            <person name="Martin F."/>
        </authorList>
    </citation>
    <scope>NUCLEOTIDE SEQUENCE [LARGE SCALE GENOMIC DNA]</scope>
    <source>
        <strain evidence="3">Marx 270</strain>
    </source>
</reference>
<reference evidence="2 3" key="1">
    <citation type="submission" date="2014-04" db="EMBL/GenBank/DDBJ databases">
        <authorList>
            <consortium name="DOE Joint Genome Institute"/>
            <person name="Kuo A."/>
            <person name="Kohler A."/>
            <person name="Costa M.D."/>
            <person name="Nagy L.G."/>
            <person name="Floudas D."/>
            <person name="Copeland A."/>
            <person name="Barry K.W."/>
            <person name="Cichocki N."/>
            <person name="Veneault-Fourrey C."/>
            <person name="LaButti K."/>
            <person name="Lindquist E.A."/>
            <person name="Lipzen A."/>
            <person name="Lundell T."/>
            <person name="Morin E."/>
            <person name="Murat C."/>
            <person name="Sun H."/>
            <person name="Tunlid A."/>
            <person name="Henrissat B."/>
            <person name="Grigoriev I.V."/>
            <person name="Hibbett D.S."/>
            <person name="Martin F."/>
            <person name="Nordberg H.P."/>
            <person name="Cantor M.N."/>
            <person name="Hua S.X."/>
        </authorList>
    </citation>
    <scope>NUCLEOTIDE SEQUENCE [LARGE SCALE GENOMIC DNA]</scope>
    <source>
        <strain evidence="2 3">Marx 270</strain>
    </source>
</reference>
<evidence type="ECO:0000313" key="3">
    <source>
        <dbReference type="Proteomes" id="UP000054217"/>
    </source>
</evidence>
<dbReference type="HOGENOM" id="CLU_2705854_0_0_1"/>
<name>A0A0C3JPY2_PISTI</name>
<accession>A0A0C3JPY2</accession>
<evidence type="ECO:0000313" key="2">
    <source>
        <dbReference type="EMBL" id="KIO11243.1"/>
    </source>
</evidence>
<evidence type="ECO:0000256" key="1">
    <source>
        <dbReference type="SAM" id="MobiDB-lite"/>
    </source>
</evidence>
<dbReference type="EMBL" id="KN831950">
    <property type="protein sequence ID" value="KIO11243.1"/>
    <property type="molecule type" value="Genomic_DNA"/>
</dbReference>
<keyword evidence="3" id="KW-1185">Reference proteome</keyword>
<organism evidence="2 3">
    <name type="scientific">Pisolithus tinctorius Marx 270</name>
    <dbReference type="NCBI Taxonomy" id="870435"/>
    <lineage>
        <taxon>Eukaryota</taxon>
        <taxon>Fungi</taxon>
        <taxon>Dikarya</taxon>
        <taxon>Basidiomycota</taxon>
        <taxon>Agaricomycotina</taxon>
        <taxon>Agaricomycetes</taxon>
        <taxon>Agaricomycetidae</taxon>
        <taxon>Boletales</taxon>
        <taxon>Sclerodermatineae</taxon>
        <taxon>Pisolithaceae</taxon>
        <taxon>Pisolithus</taxon>
    </lineage>
</organism>